<dbReference type="CDD" id="cd04301">
    <property type="entry name" value="NAT_SF"/>
    <property type="match status" value="1"/>
</dbReference>
<feature type="domain" description="N-acetyltransferase" evidence="3">
    <location>
        <begin position="6"/>
        <end position="134"/>
    </location>
</feature>
<dbReference type="InterPro" id="IPR016181">
    <property type="entry name" value="Acyl_CoA_acyltransferase"/>
</dbReference>
<dbReference type="SUPFAM" id="SSF55729">
    <property type="entry name" value="Acyl-CoA N-acyltransferases (Nat)"/>
    <property type="match status" value="1"/>
</dbReference>
<dbReference type="GO" id="GO:0005737">
    <property type="term" value="C:cytoplasm"/>
    <property type="evidence" value="ECO:0007669"/>
    <property type="project" value="TreeGrafter"/>
</dbReference>
<gene>
    <name evidence="4" type="ordered locus">mru_0612</name>
</gene>
<dbReference type="GeneID" id="8770259"/>
<name>D3E1Q2_METRM</name>
<dbReference type="Proteomes" id="UP000008680">
    <property type="component" value="Chromosome"/>
</dbReference>
<keyword evidence="1" id="KW-0808">Transferase</keyword>
<dbReference type="Gene3D" id="3.40.630.30">
    <property type="match status" value="1"/>
</dbReference>
<dbReference type="eggNOG" id="arCOG00844">
    <property type="taxonomic scope" value="Archaea"/>
</dbReference>
<dbReference type="InterPro" id="IPR000182">
    <property type="entry name" value="GNAT_dom"/>
</dbReference>
<dbReference type="KEGG" id="mru:mru_0612"/>
<dbReference type="PANTHER" id="PTHR43626">
    <property type="entry name" value="ACYL-COA N-ACYLTRANSFERASE"/>
    <property type="match status" value="1"/>
</dbReference>
<dbReference type="Pfam" id="PF00583">
    <property type="entry name" value="Acetyltransf_1"/>
    <property type="match status" value="1"/>
</dbReference>
<proteinExistence type="predicted"/>
<sequence length="134" mass="15598">MEITYKDTHDFKEEDLKDLFLSVEWSSGHFPDKLVIAMKNFETVYSAWDGDKLVGLVSAMDDGIMTAYVHYVLIRPEYQGKGIGKELLKRTTDHYKDYLRIVVVSYNEEIEFYEACGFEKADDASPMFITELWT</sequence>
<keyword evidence="2" id="KW-0012">Acyltransferase</keyword>
<dbReference type="AlphaFoldDB" id="D3E1Q2"/>
<protein>
    <submittedName>
        <fullName evidence="4">Acetyltransferase GNAT family</fullName>
    </submittedName>
</protein>
<reference evidence="4 5" key="1">
    <citation type="journal article" date="2010" name="PLoS ONE">
        <title>The genome sequence of the rumen methanogen Methanobrevibacter ruminantium reveals new possibilities for controlling ruminant methane emissions.</title>
        <authorList>
            <person name="Leahy S.C."/>
            <person name="Kelly W.J."/>
            <person name="Altermann E."/>
            <person name="Ronimus R.S."/>
            <person name="Yeoman C.J."/>
            <person name="Pacheco D.M."/>
            <person name="Li D."/>
            <person name="Kong Z."/>
            <person name="McTavish S."/>
            <person name="Sang C."/>
            <person name="Lambie S.C."/>
            <person name="Janssen P.H."/>
            <person name="Dey D."/>
            <person name="Attwood G.T."/>
        </authorList>
    </citation>
    <scope>NUCLEOTIDE SEQUENCE [LARGE SCALE GENOMIC DNA]</scope>
    <source>
        <strain evidence="5">ATCC 35063 / DSM 1093 / JCM 13430 / OCM 146 / M1</strain>
    </source>
</reference>
<dbReference type="GO" id="GO:0008080">
    <property type="term" value="F:N-acetyltransferase activity"/>
    <property type="evidence" value="ECO:0007669"/>
    <property type="project" value="InterPro"/>
</dbReference>
<dbReference type="STRING" id="634498.mru_0612"/>
<dbReference type="PATRIC" id="fig|634498.28.peg.616"/>
<dbReference type="HOGENOM" id="CLU_086503_5_1_2"/>
<evidence type="ECO:0000259" key="3">
    <source>
        <dbReference type="PROSITE" id="PS51186"/>
    </source>
</evidence>
<keyword evidence="5" id="KW-1185">Reference proteome</keyword>
<dbReference type="PROSITE" id="PS51186">
    <property type="entry name" value="GNAT"/>
    <property type="match status" value="1"/>
</dbReference>
<dbReference type="PANTHER" id="PTHR43626:SF4">
    <property type="entry name" value="GCN5-RELATED N-ACETYLTRANSFERASE 2, CHLOROPLASTIC"/>
    <property type="match status" value="1"/>
</dbReference>
<evidence type="ECO:0000313" key="4">
    <source>
        <dbReference type="EMBL" id="ADC46463.1"/>
    </source>
</evidence>
<dbReference type="EMBL" id="CP001719">
    <property type="protein sequence ID" value="ADC46463.1"/>
    <property type="molecule type" value="Genomic_DNA"/>
</dbReference>
<accession>D3E1Q2</accession>
<organism evidence="4 5">
    <name type="scientific">Methanobrevibacter ruminantium (strain ATCC 35063 / DSM 1093 / JCM 13430 / OCM 146 / M1)</name>
    <name type="common">Methanobacterium ruminantium</name>
    <dbReference type="NCBI Taxonomy" id="634498"/>
    <lineage>
        <taxon>Archaea</taxon>
        <taxon>Methanobacteriati</taxon>
        <taxon>Methanobacteriota</taxon>
        <taxon>Methanomada group</taxon>
        <taxon>Methanobacteria</taxon>
        <taxon>Methanobacteriales</taxon>
        <taxon>Methanobacteriaceae</taxon>
        <taxon>Methanobrevibacter</taxon>
    </lineage>
</organism>
<evidence type="ECO:0000256" key="2">
    <source>
        <dbReference type="ARBA" id="ARBA00023315"/>
    </source>
</evidence>
<dbReference type="InterPro" id="IPR045039">
    <property type="entry name" value="NSI-like"/>
</dbReference>
<evidence type="ECO:0000313" key="5">
    <source>
        <dbReference type="Proteomes" id="UP000008680"/>
    </source>
</evidence>
<dbReference type="RefSeq" id="WP_012955414.1">
    <property type="nucleotide sequence ID" value="NC_013790.1"/>
</dbReference>
<evidence type="ECO:0000256" key="1">
    <source>
        <dbReference type="ARBA" id="ARBA00022679"/>
    </source>
</evidence>
<dbReference type="OrthoDB" id="87545at2157"/>